<proteinExistence type="predicted"/>
<organism evidence="1 2">
    <name type="scientific">Streptomyces albus (strain ATCC 21838 / DSM 41398 / FERM P-419 / JCM 4703 / NBRC 107858)</name>
    <dbReference type="NCBI Taxonomy" id="1081613"/>
    <lineage>
        <taxon>Bacteria</taxon>
        <taxon>Bacillati</taxon>
        <taxon>Actinomycetota</taxon>
        <taxon>Actinomycetes</taxon>
        <taxon>Kitasatosporales</taxon>
        <taxon>Streptomycetaceae</taxon>
        <taxon>Streptomyces</taxon>
    </lineage>
</organism>
<sequence length="71" mass="7508">METAGSGRRPGYASAAPVLPLSTRLHPLPGRRAAEAGCHRRSAAHPYAGVRVLGADVPQQCARVPWPHSVM</sequence>
<dbReference type="EMBL" id="CP010519">
    <property type="protein sequence ID" value="AJE86246.1"/>
    <property type="molecule type" value="Genomic_DNA"/>
</dbReference>
<evidence type="ECO:0000313" key="1">
    <source>
        <dbReference type="EMBL" id="AJE86246.1"/>
    </source>
</evidence>
<evidence type="ECO:0000313" key="2">
    <source>
        <dbReference type="Proteomes" id="UP000031523"/>
    </source>
</evidence>
<dbReference type="KEGG" id="sals:SLNWT_5870"/>
<reference evidence="1 2" key="1">
    <citation type="submission" date="2015-01" db="EMBL/GenBank/DDBJ databases">
        <title>Enhanced salinomycin production by adjusting the supply of polyketide extender units in Streptomyce albus DSM 41398.</title>
        <authorList>
            <person name="Lu C."/>
        </authorList>
    </citation>
    <scope>NUCLEOTIDE SEQUENCE [LARGE SCALE GENOMIC DNA]</scope>
    <source>
        <strain evidence="2">ATCC 21838 / DSM 41398 / FERM P-419 / JCM 4703 / NBRC 107858</strain>
    </source>
</reference>
<name>A0A0B5F5R6_STRA4</name>
<dbReference type="Proteomes" id="UP000031523">
    <property type="component" value="Chromosome"/>
</dbReference>
<gene>
    <name evidence="1" type="ORF">SLNWT_5870</name>
</gene>
<accession>A0A0B5F5R6</accession>
<keyword evidence="2" id="KW-1185">Reference proteome</keyword>
<dbReference type="AlphaFoldDB" id="A0A0B5F5R6"/>
<protein>
    <submittedName>
        <fullName evidence="1">Uncharacterized protein</fullName>
    </submittedName>
</protein>